<organism evidence="2 3">
    <name type="scientific">Notiomystis cincta</name>
    <dbReference type="NCBI Taxonomy" id="366454"/>
    <lineage>
        <taxon>Eukaryota</taxon>
        <taxon>Metazoa</taxon>
        <taxon>Chordata</taxon>
        <taxon>Craniata</taxon>
        <taxon>Vertebrata</taxon>
        <taxon>Euteleostomi</taxon>
        <taxon>Archelosauria</taxon>
        <taxon>Archosauria</taxon>
        <taxon>Dinosauria</taxon>
        <taxon>Saurischia</taxon>
        <taxon>Theropoda</taxon>
        <taxon>Coelurosauria</taxon>
        <taxon>Aves</taxon>
        <taxon>Neognathae</taxon>
        <taxon>Neoaves</taxon>
        <taxon>Telluraves</taxon>
        <taxon>Australaves</taxon>
        <taxon>Passeriformes</taxon>
        <taxon>Notiomystidae</taxon>
        <taxon>Notiomystis</taxon>
    </lineage>
</organism>
<proteinExistence type="predicted"/>
<dbReference type="GO" id="GO:0072686">
    <property type="term" value="C:mitotic spindle"/>
    <property type="evidence" value="ECO:0007669"/>
    <property type="project" value="TreeGrafter"/>
</dbReference>
<feature type="non-terminal residue" evidence="2">
    <location>
        <position position="220"/>
    </location>
</feature>
<sequence length="220" mass="25149">ELQITFPSKRKCVNKTSEPESSRVASFNFASNIPADSVYKAANQGLPKSDKRLEPVSKTVTRCPLSRYQLEAELKKKNQLVKTLKQQLERAEGTIQLRELKKENEKLIHEVEKLKKIQDTCMTILESRSIDPVTGSNMEEEKATRACREKTTMLTKKVIEELMLFCHTVAKEKEMLETAMAKWKSAQEENQHALEKHSYIQAQIKELTAILEALGKLLSM</sequence>
<feature type="non-terminal residue" evidence="2">
    <location>
        <position position="1"/>
    </location>
</feature>
<gene>
    <name evidence="2" type="primary">Knstrn</name>
    <name evidence="2" type="ORF">NOTCIN_R05781</name>
</gene>
<evidence type="ECO:0000256" key="1">
    <source>
        <dbReference type="SAM" id="Coils"/>
    </source>
</evidence>
<dbReference type="Proteomes" id="UP000579558">
    <property type="component" value="Unassembled WGS sequence"/>
</dbReference>
<dbReference type="GO" id="GO:0000776">
    <property type="term" value="C:kinetochore"/>
    <property type="evidence" value="ECO:0007669"/>
    <property type="project" value="InterPro"/>
</dbReference>
<evidence type="ECO:0000313" key="3">
    <source>
        <dbReference type="Proteomes" id="UP000579558"/>
    </source>
</evidence>
<dbReference type="AlphaFoldDB" id="A0A7K6UT91"/>
<dbReference type="GO" id="GO:0034451">
    <property type="term" value="C:centriolar satellite"/>
    <property type="evidence" value="ECO:0007669"/>
    <property type="project" value="TreeGrafter"/>
</dbReference>
<dbReference type="GO" id="GO:0035371">
    <property type="term" value="C:microtubule plus-end"/>
    <property type="evidence" value="ECO:0007669"/>
    <property type="project" value="TreeGrafter"/>
</dbReference>
<dbReference type="GO" id="GO:0051988">
    <property type="term" value="P:regulation of attachment of spindle microtubules to kinetochore"/>
    <property type="evidence" value="ECO:0007669"/>
    <property type="project" value="InterPro"/>
</dbReference>
<keyword evidence="3" id="KW-1185">Reference proteome</keyword>
<dbReference type="OrthoDB" id="9940269at2759"/>
<dbReference type="InterPro" id="IPR033373">
    <property type="entry name" value="SKAP"/>
</dbReference>
<keyword evidence="1" id="KW-0175">Coiled coil</keyword>
<accession>A0A7K6UT91</accession>
<dbReference type="PANTHER" id="PTHR31940:SF2">
    <property type="entry name" value="SMALL KINETOCHORE-ASSOCIATED PROTEIN"/>
    <property type="match status" value="1"/>
</dbReference>
<dbReference type="EMBL" id="VZRX01001681">
    <property type="protein sequence ID" value="NWX26011.1"/>
    <property type="molecule type" value="Genomic_DNA"/>
</dbReference>
<dbReference type="GO" id="GO:0000070">
    <property type="term" value="P:mitotic sister chromatid segregation"/>
    <property type="evidence" value="ECO:0007669"/>
    <property type="project" value="TreeGrafter"/>
</dbReference>
<evidence type="ECO:0000313" key="2">
    <source>
        <dbReference type="EMBL" id="NWX26011.1"/>
    </source>
</evidence>
<name>A0A7K6UT91_9PASS</name>
<feature type="coiled-coil region" evidence="1">
    <location>
        <begin position="67"/>
        <end position="117"/>
    </location>
</feature>
<dbReference type="PANTHER" id="PTHR31940">
    <property type="entry name" value="SMALL KINETOCHORE-ASSOCIATED PROTEIN"/>
    <property type="match status" value="1"/>
</dbReference>
<protein>
    <submittedName>
        <fullName evidence="2">SKAP protein</fullName>
    </submittedName>
</protein>
<comment type="caution">
    <text evidence="2">The sequence shown here is derived from an EMBL/GenBank/DDBJ whole genome shotgun (WGS) entry which is preliminary data.</text>
</comment>
<dbReference type="GO" id="GO:0007051">
    <property type="term" value="P:spindle organization"/>
    <property type="evidence" value="ECO:0007669"/>
    <property type="project" value="InterPro"/>
</dbReference>
<reference evidence="2 3" key="1">
    <citation type="submission" date="2019-09" db="EMBL/GenBank/DDBJ databases">
        <title>Bird 10,000 Genomes (B10K) Project - Family phase.</title>
        <authorList>
            <person name="Zhang G."/>
        </authorList>
    </citation>
    <scope>NUCLEOTIDE SEQUENCE [LARGE SCALE GENOMIC DNA]</scope>
    <source>
        <strain evidence="2">B10K-DU-029-75</strain>
    </source>
</reference>